<dbReference type="InterPro" id="IPR011051">
    <property type="entry name" value="RmlC_Cupin_sf"/>
</dbReference>
<proteinExistence type="predicted"/>
<dbReference type="RefSeq" id="WP_253448022.1">
    <property type="nucleotide sequence ID" value="NZ_JALJYF010000002.1"/>
</dbReference>
<keyword evidence="2" id="KW-0804">Transcription</keyword>
<dbReference type="SMART" id="SM00342">
    <property type="entry name" value="HTH_ARAC"/>
    <property type="match status" value="1"/>
</dbReference>
<dbReference type="Pfam" id="PF12833">
    <property type="entry name" value="HTH_18"/>
    <property type="match status" value="1"/>
</dbReference>
<dbReference type="Proteomes" id="UP001523550">
    <property type="component" value="Unassembled WGS sequence"/>
</dbReference>
<dbReference type="SUPFAM" id="SSF51182">
    <property type="entry name" value="RmlC-like cupins"/>
    <property type="match status" value="1"/>
</dbReference>
<protein>
    <submittedName>
        <fullName evidence="4">AraC-like DNA-binding protein</fullName>
    </submittedName>
</protein>
<dbReference type="InterPro" id="IPR018060">
    <property type="entry name" value="HTH_AraC"/>
</dbReference>
<dbReference type="PANTHER" id="PTHR11019">
    <property type="entry name" value="HTH-TYPE TRANSCRIPTIONAL REGULATOR NIMR"/>
    <property type="match status" value="1"/>
</dbReference>
<dbReference type="EMBL" id="JALJYF010000002">
    <property type="protein sequence ID" value="MCP1727590.1"/>
    <property type="molecule type" value="Genomic_DNA"/>
</dbReference>
<organism evidence="4 5">
    <name type="scientific">Natronospira proteinivora</name>
    <dbReference type="NCBI Taxonomy" id="1807133"/>
    <lineage>
        <taxon>Bacteria</taxon>
        <taxon>Pseudomonadati</taxon>
        <taxon>Pseudomonadota</taxon>
        <taxon>Gammaproteobacteria</taxon>
        <taxon>Natronospirales</taxon>
        <taxon>Natronospiraceae</taxon>
        <taxon>Natronospira</taxon>
    </lineage>
</organism>
<evidence type="ECO:0000256" key="2">
    <source>
        <dbReference type="ARBA" id="ARBA00023163"/>
    </source>
</evidence>
<dbReference type="Gene3D" id="2.60.120.10">
    <property type="entry name" value="Jelly Rolls"/>
    <property type="match status" value="1"/>
</dbReference>
<evidence type="ECO:0000313" key="4">
    <source>
        <dbReference type="EMBL" id="MCP1727590.1"/>
    </source>
</evidence>
<dbReference type="InterPro" id="IPR014710">
    <property type="entry name" value="RmlC-like_jellyroll"/>
</dbReference>
<dbReference type="Gene3D" id="1.10.10.60">
    <property type="entry name" value="Homeodomain-like"/>
    <property type="match status" value="2"/>
</dbReference>
<gene>
    <name evidence="4" type="ORF">J2T60_001590</name>
</gene>
<name>A0ABT1G8H0_9GAMM</name>
<dbReference type="CDD" id="cd06124">
    <property type="entry name" value="cupin_NimR-like_N"/>
    <property type="match status" value="1"/>
</dbReference>
<evidence type="ECO:0000256" key="1">
    <source>
        <dbReference type="ARBA" id="ARBA00023015"/>
    </source>
</evidence>
<keyword evidence="5" id="KW-1185">Reference proteome</keyword>
<evidence type="ECO:0000259" key="3">
    <source>
        <dbReference type="PROSITE" id="PS01124"/>
    </source>
</evidence>
<comment type="caution">
    <text evidence="4">The sequence shown here is derived from an EMBL/GenBank/DDBJ whole genome shotgun (WGS) entry which is preliminary data.</text>
</comment>
<dbReference type="SUPFAM" id="SSF46689">
    <property type="entry name" value="Homeodomain-like"/>
    <property type="match status" value="1"/>
</dbReference>
<feature type="domain" description="HTH araC/xylS-type" evidence="3">
    <location>
        <begin position="156"/>
        <end position="256"/>
    </location>
</feature>
<evidence type="ECO:0000313" key="5">
    <source>
        <dbReference type="Proteomes" id="UP001523550"/>
    </source>
</evidence>
<keyword evidence="1" id="KW-0805">Transcription regulation</keyword>
<reference evidence="4 5" key="1">
    <citation type="submission" date="2022-03" db="EMBL/GenBank/DDBJ databases">
        <title>Genomic Encyclopedia of Type Strains, Phase III (KMG-III): the genomes of soil and plant-associated and newly described type strains.</title>
        <authorList>
            <person name="Whitman W."/>
        </authorList>
    </citation>
    <scope>NUCLEOTIDE SEQUENCE [LARGE SCALE GENOMIC DNA]</scope>
    <source>
        <strain evidence="4 5">BSker1</strain>
    </source>
</reference>
<dbReference type="PANTHER" id="PTHR11019:SF159">
    <property type="entry name" value="TRANSCRIPTIONAL REGULATOR-RELATED"/>
    <property type="match status" value="1"/>
</dbReference>
<dbReference type="PROSITE" id="PS01124">
    <property type="entry name" value="HTH_ARAC_FAMILY_2"/>
    <property type="match status" value="1"/>
</dbReference>
<accession>A0ABT1G8H0</accession>
<sequence>MIRSKRGIDYQDVPRPVAALSDEYSAGFLDPRHKHSRAQLIYASAGVMSVTTDEISAVVPPYRAVWVPGGVYHEVRCQSAVSVRTVYVDSSAHPDLPASCRVLEVSTLLRELIIEATVVPVEYDEDGRDGRVMALLLDEIASTPVAPLHIPMPRHERLLAVCRSIITDPGYWGTVDEWAEMARMSRRTFTRHFRKETGMSFSEWQQHVRLMDALSKLANGEQVTQVAFDVGYKSASAFTAMFHRTFGAPPLHYFNRKEREEA</sequence>
<dbReference type="InterPro" id="IPR009057">
    <property type="entry name" value="Homeodomain-like_sf"/>
</dbReference>